<evidence type="ECO:0000313" key="1">
    <source>
        <dbReference type="EMBL" id="WIM90411.1"/>
    </source>
</evidence>
<evidence type="ECO:0008006" key="3">
    <source>
        <dbReference type="Google" id="ProtNLM"/>
    </source>
</evidence>
<sequence>MFVEELERFAAAVSDPRCAAIAGRLVTPLCAAVTGRRGVGRSTVARALARAGVTVTDSPTTADLTVRVLADAVKPEDHAAIESAQRPTLVVLNKADLIKTSAAGRHPNTPSTAARGRCAQLAARAGVAVEPLAALLAVAELDDSTWSALQGADGEVVPALDIVGTRQARAAIRRGASRADVDALLRALSGIDGVVDKLCALGAQPRYQRVLDAVAELETMAITDRRIGAFLSHDDTVIARMEDAIAAATAAGIDVDRGDTATHHLRRAVHWQRRPYGVDIARGSLRLWSRAGGSV</sequence>
<dbReference type="Proteomes" id="UP001236585">
    <property type="component" value="Chromosome"/>
</dbReference>
<organism evidence="1 2">
    <name type="scientific">Candidatus Mycobacterium wuenschmannii</name>
    <dbReference type="NCBI Taxonomy" id="3027808"/>
    <lineage>
        <taxon>Bacteria</taxon>
        <taxon>Bacillati</taxon>
        <taxon>Actinomycetota</taxon>
        <taxon>Actinomycetes</taxon>
        <taxon>Mycobacteriales</taxon>
        <taxon>Mycobacteriaceae</taxon>
        <taxon>Mycobacterium</taxon>
    </lineage>
</organism>
<proteinExistence type="predicted"/>
<protein>
    <recommendedName>
        <fullName evidence="3">G domain-containing protein</fullName>
    </recommendedName>
</protein>
<dbReference type="SUPFAM" id="SSF52540">
    <property type="entry name" value="P-loop containing nucleoside triphosphate hydrolases"/>
    <property type="match status" value="1"/>
</dbReference>
<gene>
    <name evidence="1" type="ORF">PT015_19360</name>
</gene>
<keyword evidence="2" id="KW-1185">Reference proteome</keyword>
<name>A0ABY8W5R3_9MYCO</name>
<reference evidence="1 2" key="1">
    <citation type="journal article" date="2023" name="Microbiol. Resour. Announc.">
        <title>Complete Genome Sequence of Mycobacterium wuenschmanii, a novel Nontuberculous Mycobacterium Isolated from a captive population of Amazon Milk Frogs.</title>
        <authorList>
            <person name="Hicks J."/>
            <person name="Zeineldin M."/>
            <person name="Ward H."/>
            <person name="Wuenschmann A."/>
            <person name="Camp P."/>
            <person name="Farrell D."/>
            <person name="Lehman K."/>
            <person name="Thacker T."/>
            <person name="Cuthbert E."/>
        </authorList>
    </citation>
    <scope>NUCLEOTIDE SEQUENCE [LARGE SCALE GENOMIC DNA]</scope>
    <source>
        <strain evidence="1 2">Wuenschmanii</strain>
    </source>
</reference>
<evidence type="ECO:0000313" key="2">
    <source>
        <dbReference type="Proteomes" id="UP001236585"/>
    </source>
</evidence>
<dbReference type="EMBL" id="CP126981">
    <property type="protein sequence ID" value="WIM90411.1"/>
    <property type="molecule type" value="Genomic_DNA"/>
</dbReference>
<dbReference type="InterPro" id="IPR027417">
    <property type="entry name" value="P-loop_NTPase"/>
</dbReference>
<accession>A0ABY8W5R3</accession>